<dbReference type="EMBL" id="CP107551">
    <property type="protein sequence ID" value="UYP18679.1"/>
    <property type="molecule type" value="Genomic_DNA"/>
</dbReference>
<accession>A0ACD4DFB5</accession>
<organism evidence="1 2">
    <name type="scientific">Rhodococcus sacchari</name>
    <dbReference type="NCBI Taxonomy" id="2962047"/>
    <lineage>
        <taxon>Bacteria</taxon>
        <taxon>Bacillati</taxon>
        <taxon>Actinomycetota</taxon>
        <taxon>Actinomycetes</taxon>
        <taxon>Mycobacteriales</taxon>
        <taxon>Nocardiaceae</taxon>
        <taxon>Rhodococcus</taxon>
    </lineage>
</organism>
<evidence type="ECO:0000313" key="1">
    <source>
        <dbReference type="EMBL" id="UYP18679.1"/>
    </source>
</evidence>
<name>A0ACD4DFB5_9NOCA</name>
<evidence type="ECO:0000313" key="2">
    <source>
        <dbReference type="Proteomes" id="UP001156484"/>
    </source>
</evidence>
<dbReference type="Proteomes" id="UP001156484">
    <property type="component" value="Chromosome"/>
</dbReference>
<reference evidence="1" key="1">
    <citation type="submission" date="2022-10" db="EMBL/GenBank/DDBJ databases">
        <title>Rhodococcus ferula Z13 complete genome.</title>
        <authorList>
            <person name="Long X."/>
            <person name="Zang M."/>
        </authorList>
    </citation>
    <scope>NUCLEOTIDE SEQUENCE</scope>
    <source>
        <strain evidence="1">Z13</strain>
    </source>
</reference>
<sequence>MVTTAIELIDRDGMAAFSLDRVARALNVRGPSLYNHFADRSEILTEVARAIVLETPRVPDPEPGRWREWLIAECREFRSTLLRHPNVVPVVFTWFPEKLLDKLYDRYSALLAEHGVPESHRLFLLEATHRMTVGSAVCTATGRPAALELPWSTATAGTDADADEILFVEMLKAFLAGVDIGSSR</sequence>
<keyword evidence="2" id="KW-1185">Reference proteome</keyword>
<gene>
    <name evidence="1" type="ORF">OED52_18895</name>
</gene>
<proteinExistence type="predicted"/>
<protein>
    <submittedName>
        <fullName evidence="1">TetR/AcrR family transcriptional regulator</fullName>
    </submittedName>
</protein>